<gene>
    <name evidence="3" type="ORF">NBZ79_14195</name>
</gene>
<dbReference type="SUPFAM" id="SSF56003">
    <property type="entry name" value="Molybdenum cofactor-binding domain"/>
    <property type="match status" value="2"/>
</dbReference>
<dbReference type="SUPFAM" id="SSF54665">
    <property type="entry name" value="CO dehydrogenase molybdoprotein N-domain-like"/>
    <property type="match status" value="1"/>
</dbReference>
<dbReference type="RefSeq" id="WP_251933173.1">
    <property type="nucleotide sequence ID" value="NZ_CP098747.1"/>
</dbReference>
<dbReference type="Gene3D" id="3.90.1170.50">
    <property type="entry name" value="Aldehyde oxidase/xanthine dehydrogenase, a/b hammerhead"/>
    <property type="match status" value="1"/>
</dbReference>
<protein>
    <submittedName>
        <fullName evidence="3">Molybdopterin-dependent oxidoreductase</fullName>
    </submittedName>
</protein>
<evidence type="ECO:0000259" key="2">
    <source>
        <dbReference type="SMART" id="SM01008"/>
    </source>
</evidence>
<dbReference type="PANTHER" id="PTHR47495:SF2">
    <property type="entry name" value="ALDEHYDE DEHYDROGENASE"/>
    <property type="match status" value="1"/>
</dbReference>
<dbReference type="Pfam" id="PF02738">
    <property type="entry name" value="MoCoBD_1"/>
    <property type="match status" value="1"/>
</dbReference>
<dbReference type="PROSITE" id="PS51318">
    <property type="entry name" value="TAT"/>
    <property type="match status" value="1"/>
</dbReference>
<keyword evidence="1" id="KW-0472">Membrane</keyword>
<dbReference type="Gene3D" id="3.30.365.10">
    <property type="entry name" value="Aldehyde oxidase/xanthine dehydrogenase, molybdopterin binding domain"/>
    <property type="match status" value="4"/>
</dbReference>
<dbReference type="Pfam" id="PF20256">
    <property type="entry name" value="MoCoBD_2"/>
    <property type="match status" value="2"/>
</dbReference>
<name>A0ABY4VZQ3_9PROT</name>
<feature type="domain" description="Aldehyde oxidase/xanthine dehydrogenase a/b hammerhead" evidence="2">
    <location>
        <begin position="217"/>
        <end position="303"/>
    </location>
</feature>
<dbReference type="InterPro" id="IPR037165">
    <property type="entry name" value="AldOxase/xan_DH_Mopterin-bd_sf"/>
</dbReference>
<dbReference type="SMART" id="SM01008">
    <property type="entry name" value="Ald_Xan_dh_C"/>
    <property type="match status" value="1"/>
</dbReference>
<dbReference type="InterPro" id="IPR036856">
    <property type="entry name" value="Ald_Oxase/Xan_DH_a/b_sf"/>
</dbReference>
<dbReference type="InterPro" id="IPR052516">
    <property type="entry name" value="N-heterocyclic_Hydroxylase"/>
</dbReference>
<dbReference type="PANTHER" id="PTHR47495">
    <property type="entry name" value="ALDEHYDE DEHYDROGENASE"/>
    <property type="match status" value="1"/>
</dbReference>
<evidence type="ECO:0000256" key="1">
    <source>
        <dbReference type="SAM" id="Phobius"/>
    </source>
</evidence>
<evidence type="ECO:0000313" key="4">
    <source>
        <dbReference type="Proteomes" id="UP001056291"/>
    </source>
</evidence>
<sequence length="761" mass="80922">MNIQKKIAKSETRGVSRRDFLVGSAAGLGLVMGYGALPVGGGIKEAMAAGSFSPNMWFSMDDAGITTVNIVKAEMGQHVGTAIAQSLADELEVPWENIRLNFPDVAPQWGLFITGGSWSINWTFAAMSQAGAAGRIVLMEQAVKNWGVPVAELRAEQGMIYHDKSNRKVSYGDLVKGGIISRSFNKAQLEAIKLKAPQDRKIIGKSVANLDIPGKTNGSTKYGIDTFVDGMVYGAPRTPPVRYGASVKKVDDSAAKKIAGYQGHVVLEDPTKMVTGWIVALADSYPIALKAAEALEVDYDLGPNAKVSSESIMKEAQEMINAGEGGKTFVDDGDVKKGMAAATTKFTAEYTTSLNLHMPLEPMNATVWEEDDIWHVTTGNQFQTVLAGVLPIVLGVDPSAIVIKQTALGGGFGRRLEADYVVVAALAAKGANKPVKMIYDRAADTQFDYPRSQVLQSLKAGIKDGKLDSMTHDAVCTWATSRLAPAFLADAPEGKIDYFAINGADFWYSVPNHRVRVAKSKLGDAAAPAGNLRSVAPGYTFFAVESFMDELAHELKIDPLAFRLSMLDAAGKQAGSAPMSVGGAKRLAGVLKAATDKAEWGKKMADGSGMGLSISSAQERATPTWTACVVEVDVDKSNGSYKVKKMTIAIDVGTAVNPDAVKAQVEGSALWGLSIATKEEAIMEDGAIQQTNFDTYDVLRMEDVPEMDVIVLSPGEYPVGCGEPGVTVVAPAIANAIFNATGVRIRHLPMTPEAIKEALTA</sequence>
<feature type="transmembrane region" description="Helical" evidence="1">
    <location>
        <begin position="20"/>
        <end position="37"/>
    </location>
</feature>
<dbReference type="InterPro" id="IPR006311">
    <property type="entry name" value="TAT_signal"/>
</dbReference>
<keyword evidence="1" id="KW-1133">Transmembrane helix</keyword>
<dbReference type="Proteomes" id="UP001056291">
    <property type="component" value="Chromosome"/>
</dbReference>
<evidence type="ECO:0000313" key="3">
    <source>
        <dbReference type="EMBL" id="USG60318.1"/>
    </source>
</evidence>
<proteinExistence type="predicted"/>
<dbReference type="InterPro" id="IPR046867">
    <property type="entry name" value="AldOxase/xan_DH_MoCoBD2"/>
</dbReference>
<organism evidence="3 4">
    <name type="scientific">Sneathiella marina</name>
    <dbReference type="NCBI Taxonomy" id="2950108"/>
    <lineage>
        <taxon>Bacteria</taxon>
        <taxon>Pseudomonadati</taxon>
        <taxon>Pseudomonadota</taxon>
        <taxon>Alphaproteobacteria</taxon>
        <taxon>Sneathiellales</taxon>
        <taxon>Sneathiellaceae</taxon>
        <taxon>Sneathiella</taxon>
    </lineage>
</organism>
<dbReference type="InterPro" id="IPR000674">
    <property type="entry name" value="Ald_Oxase/Xan_DH_a/b"/>
</dbReference>
<accession>A0ABY4VZQ3</accession>
<dbReference type="EMBL" id="CP098747">
    <property type="protein sequence ID" value="USG60318.1"/>
    <property type="molecule type" value="Genomic_DNA"/>
</dbReference>
<dbReference type="InterPro" id="IPR012368">
    <property type="entry name" value="OxRdtase_Mopterin-bd_su_IorB"/>
</dbReference>
<keyword evidence="4" id="KW-1185">Reference proteome</keyword>
<dbReference type="InterPro" id="IPR008274">
    <property type="entry name" value="AldOxase/xan_DH_MoCoBD1"/>
</dbReference>
<keyword evidence="1" id="KW-0812">Transmembrane</keyword>
<reference evidence="3" key="1">
    <citation type="submission" date="2022-06" db="EMBL/GenBank/DDBJ databases">
        <title>Sneathiella actinostolidae sp. nov., isolated from a sea anemonein the Western Pacific Ocean.</title>
        <authorList>
            <person name="Wei M.J."/>
        </authorList>
    </citation>
    <scope>NUCLEOTIDE SEQUENCE</scope>
    <source>
        <strain evidence="3">PHK-P5</strain>
    </source>
</reference>
<dbReference type="PIRSF" id="PIRSF036389">
    <property type="entry name" value="IOR_B"/>
    <property type="match status" value="1"/>
</dbReference>